<evidence type="ECO:0000313" key="3">
    <source>
        <dbReference type="Proteomes" id="UP000192761"/>
    </source>
</evidence>
<reference evidence="2 3" key="1">
    <citation type="submission" date="2017-04" db="EMBL/GenBank/DDBJ databases">
        <authorList>
            <person name="Afonso C.L."/>
            <person name="Miller P.J."/>
            <person name="Scott M.A."/>
            <person name="Spackman E."/>
            <person name="Goraichik I."/>
            <person name="Dimitrov K.M."/>
            <person name="Suarez D.L."/>
            <person name="Swayne D.E."/>
        </authorList>
    </citation>
    <scope>NUCLEOTIDE SEQUENCE [LARGE SCALE GENOMIC DNA]</scope>
    <source>
        <strain evidence="2 3">DSM 23236</strain>
    </source>
</reference>
<gene>
    <name evidence="2" type="ORF">SAMN02745857_00877</name>
</gene>
<organism evidence="2 3">
    <name type="scientific">Andreprevotia lacus DSM 23236</name>
    <dbReference type="NCBI Taxonomy" id="1121001"/>
    <lineage>
        <taxon>Bacteria</taxon>
        <taxon>Pseudomonadati</taxon>
        <taxon>Pseudomonadota</taxon>
        <taxon>Betaproteobacteria</taxon>
        <taxon>Neisseriales</taxon>
        <taxon>Chitinibacteraceae</taxon>
        <taxon>Andreprevotia</taxon>
    </lineage>
</organism>
<dbReference type="Gene3D" id="2.60.110.10">
    <property type="entry name" value="Thaumatin"/>
    <property type="match status" value="1"/>
</dbReference>
<evidence type="ECO:0000259" key="1">
    <source>
        <dbReference type="PROSITE" id="PS52006"/>
    </source>
</evidence>
<dbReference type="Pfam" id="PF16483">
    <property type="entry name" value="Glyco_hydro_64"/>
    <property type="match status" value="1"/>
</dbReference>
<name>A0A1W1X8S9_9NEIS</name>
<dbReference type="InterPro" id="IPR037176">
    <property type="entry name" value="Osmotin/thaumatin-like_sf"/>
</dbReference>
<proteinExistence type="predicted"/>
<dbReference type="RefSeq" id="WP_084089327.1">
    <property type="nucleotide sequence ID" value="NZ_FWXD01000004.1"/>
</dbReference>
<protein>
    <submittedName>
        <fullName evidence="2">Beta-1,3-glucanase</fullName>
    </submittedName>
</protein>
<dbReference type="OrthoDB" id="8578402at2"/>
<feature type="domain" description="GH64" evidence="1">
    <location>
        <begin position="1"/>
        <end position="426"/>
    </location>
</feature>
<dbReference type="STRING" id="1121001.SAMN02745857_00877"/>
<evidence type="ECO:0000313" key="2">
    <source>
        <dbReference type="EMBL" id="SMC20227.1"/>
    </source>
</evidence>
<dbReference type="PROSITE" id="PS52006">
    <property type="entry name" value="GH64"/>
    <property type="match status" value="1"/>
</dbReference>
<dbReference type="Proteomes" id="UP000192761">
    <property type="component" value="Unassembled WGS sequence"/>
</dbReference>
<dbReference type="InterPro" id="IPR032477">
    <property type="entry name" value="Glyco_hydro_64"/>
</dbReference>
<dbReference type="AlphaFoldDB" id="A0A1W1X8S9"/>
<accession>A0A1W1X8S9</accession>
<sequence>MALTLQFSDLRGTSDTSTVSIGFVPGSNGDAFTITNLNGGAALQPLNAAAGTGNWYTLAELAQGVSISSFSGRVYVAYGTTWAVQGAGYEPAQAVTDPNFYLRYDKFEMTFTGAPADVANLTSIDYWSIPLTLQTSLNGNTVQTVVGLQGQTSAQEVFTALNALTTPPVSGLAGPGGVDGTPLPALVPGQFQQYGTGPVPGTAFARIIGPSSYPPVNPPPGAIPVTPYDLFNGYLGHLQATLGFGTDPNLLGPGLGDGVIALIAGNFAGVGPNAPSTGPTAPQQYSFKATIDVNLDITLTGKLSLSDDTVTIVYKNADLTNPSGIYGGNAAYYLNGVGPTNPGNDVYGWIGGDLFSGLNIGALGSSTPSNGPGSTAVGALPSQQWFTVSPSLFFAGLQPGASYYNQWAATLAPLSQAYNFAYSDRFAPVFASLNPANVDTLTLVLEPDSITQ</sequence>
<keyword evidence="3" id="KW-1185">Reference proteome</keyword>
<dbReference type="EMBL" id="FWXD01000004">
    <property type="protein sequence ID" value="SMC20227.1"/>
    <property type="molecule type" value="Genomic_DNA"/>
</dbReference>